<dbReference type="Gene3D" id="3.40.50.620">
    <property type="entry name" value="HUPs"/>
    <property type="match status" value="2"/>
</dbReference>
<evidence type="ECO:0000313" key="3">
    <source>
        <dbReference type="EMBL" id="MFH8550769.1"/>
    </source>
</evidence>
<dbReference type="RefSeq" id="WP_397717380.1">
    <property type="nucleotide sequence ID" value="NZ_JBIRGN010000008.1"/>
</dbReference>
<dbReference type="PANTHER" id="PTHR46553">
    <property type="entry name" value="ADENINE NUCLEOTIDE ALPHA HYDROLASES-LIKE SUPERFAMILY PROTEIN"/>
    <property type="match status" value="1"/>
</dbReference>
<dbReference type="EMBL" id="JBIRGQ010000008">
    <property type="protein sequence ID" value="MFH8550769.1"/>
    <property type="molecule type" value="Genomic_DNA"/>
</dbReference>
<dbReference type="SUPFAM" id="SSF52402">
    <property type="entry name" value="Adenine nucleotide alpha hydrolases-like"/>
    <property type="match status" value="2"/>
</dbReference>
<dbReference type="InterPro" id="IPR006016">
    <property type="entry name" value="UspA"/>
</dbReference>
<protein>
    <submittedName>
        <fullName evidence="3">Universal stress protein</fullName>
    </submittedName>
</protein>
<evidence type="ECO:0000256" key="1">
    <source>
        <dbReference type="ARBA" id="ARBA00008791"/>
    </source>
</evidence>
<comment type="similarity">
    <text evidence="1">Belongs to the universal stress protein A family.</text>
</comment>
<dbReference type="PANTHER" id="PTHR46553:SF3">
    <property type="entry name" value="ADENINE NUCLEOTIDE ALPHA HYDROLASES-LIKE SUPERFAMILY PROTEIN"/>
    <property type="match status" value="1"/>
</dbReference>
<name>A0ABW7R0G7_9ACTN</name>
<dbReference type="InterPro" id="IPR014729">
    <property type="entry name" value="Rossmann-like_a/b/a_fold"/>
</dbReference>
<sequence length="284" mass="29939">MPTPQTIAAGIDGSPESLAAADWAAREALRRALPLHIVHAYDQPSERSNLPEIEVPFHRESGALDRAVQQISHAHPTLEILDEQVTGPPTEALLATSGASALLVLGSRGFGALAGVLVGSVALAVAARAHCPVVLVRAQDRTEDEGKPSAEEPVRPIVLGLDLNRPCDELLEFAFYTASTRRAPLQVVHAWAIPLVPSADASDPAATKARHLTAALAPWRDKFPGTQVTERLAHGLAGHHLVKSAADADLLVVGRRIPAGARLGRIAHSAIHHARCAVAIVPHA</sequence>
<dbReference type="InterPro" id="IPR006015">
    <property type="entry name" value="Universal_stress_UspA"/>
</dbReference>
<gene>
    <name evidence="3" type="ORF">ACH4F9_37840</name>
</gene>
<evidence type="ECO:0000259" key="2">
    <source>
        <dbReference type="Pfam" id="PF00582"/>
    </source>
</evidence>
<proteinExistence type="inferred from homology"/>
<feature type="domain" description="UspA" evidence="2">
    <location>
        <begin position="5"/>
        <end position="137"/>
    </location>
</feature>
<feature type="domain" description="UspA" evidence="2">
    <location>
        <begin position="155"/>
        <end position="282"/>
    </location>
</feature>
<evidence type="ECO:0000313" key="4">
    <source>
        <dbReference type="Proteomes" id="UP001610818"/>
    </source>
</evidence>
<accession>A0ABW7R0G7</accession>
<organism evidence="3 4">
    <name type="scientific">Streptomyces longisporoflavus</name>
    <dbReference type="NCBI Taxonomy" id="28044"/>
    <lineage>
        <taxon>Bacteria</taxon>
        <taxon>Bacillati</taxon>
        <taxon>Actinomycetota</taxon>
        <taxon>Actinomycetes</taxon>
        <taxon>Kitasatosporales</taxon>
        <taxon>Streptomycetaceae</taxon>
        <taxon>Streptomyces</taxon>
    </lineage>
</organism>
<reference evidence="3 4" key="1">
    <citation type="submission" date="2024-10" db="EMBL/GenBank/DDBJ databases">
        <title>The Natural Products Discovery Center: Release of the First 8490 Sequenced Strains for Exploring Actinobacteria Biosynthetic Diversity.</title>
        <authorList>
            <person name="Kalkreuter E."/>
            <person name="Kautsar S.A."/>
            <person name="Yang D."/>
            <person name="Bader C.D."/>
            <person name="Teijaro C.N."/>
            <person name="Fluegel L."/>
            <person name="Davis C.M."/>
            <person name="Simpson J.R."/>
            <person name="Lauterbach L."/>
            <person name="Steele A.D."/>
            <person name="Gui C."/>
            <person name="Meng S."/>
            <person name="Li G."/>
            <person name="Viehrig K."/>
            <person name="Ye F."/>
            <person name="Su P."/>
            <person name="Kiefer A.F."/>
            <person name="Nichols A."/>
            <person name="Cepeda A.J."/>
            <person name="Yan W."/>
            <person name="Fan B."/>
            <person name="Jiang Y."/>
            <person name="Adhikari A."/>
            <person name="Zheng C.-J."/>
            <person name="Schuster L."/>
            <person name="Cowan T.M."/>
            <person name="Smanski M.J."/>
            <person name="Chevrette M.G."/>
            <person name="De Carvalho L.P.S."/>
            <person name="Shen B."/>
        </authorList>
    </citation>
    <scope>NUCLEOTIDE SEQUENCE [LARGE SCALE GENOMIC DNA]</scope>
    <source>
        <strain evidence="3 4">NPDC017990</strain>
    </source>
</reference>
<comment type="caution">
    <text evidence="3">The sequence shown here is derived from an EMBL/GenBank/DDBJ whole genome shotgun (WGS) entry which is preliminary data.</text>
</comment>
<dbReference type="PRINTS" id="PR01438">
    <property type="entry name" value="UNVRSLSTRESS"/>
</dbReference>
<dbReference type="Proteomes" id="UP001610818">
    <property type="component" value="Unassembled WGS sequence"/>
</dbReference>
<keyword evidence="4" id="KW-1185">Reference proteome</keyword>
<dbReference type="Pfam" id="PF00582">
    <property type="entry name" value="Usp"/>
    <property type="match status" value="2"/>
</dbReference>